<dbReference type="OrthoDB" id="140980at2"/>
<dbReference type="PANTHER" id="PTHR43044">
    <property type="match status" value="1"/>
</dbReference>
<comment type="caution">
    <text evidence="2">The sequence shown here is derived from an EMBL/GenBank/DDBJ whole genome shotgun (WGS) entry which is preliminary data.</text>
</comment>
<keyword evidence="1" id="KW-0472">Membrane</keyword>
<evidence type="ECO:0008006" key="4">
    <source>
        <dbReference type="Google" id="ProtNLM"/>
    </source>
</evidence>
<accession>A0A0N0GLJ8</accession>
<evidence type="ECO:0000256" key="1">
    <source>
        <dbReference type="SAM" id="Phobius"/>
    </source>
</evidence>
<evidence type="ECO:0000313" key="2">
    <source>
        <dbReference type="EMBL" id="KPC50163.1"/>
    </source>
</evidence>
<feature type="transmembrane region" description="Helical" evidence="1">
    <location>
        <begin position="33"/>
        <end position="53"/>
    </location>
</feature>
<feature type="transmembrane region" description="Helical" evidence="1">
    <location>
        <begin position="107"/>
        <end position="129"/>
    </location>
</feature>
<evidence type="ECO:0000313" key="3">
    <source>
        <dbReference type="Proteomes" id="UP000037939"/>
    </source>
</evidence>
<dbReference type="AlphaFoldDB" id="A0A0N0GLJ8"/>
<feature type="transmembrane region" description="Helical" evidence="1">
    <location>
        <begin position="167"/>
        <end position="194"/>
    </location>
</feature>
<keyword evidence="1" id="KW-1133">Transmembrane helix</keyword>
<proteinExistence type="predicted"/>
<feature type="transmembrane region" description="Helical" evidence="1">
    <location>
        <begin position="307"/>
        <end position="325"/>
    </location>
</feature>
<dbReference type="Proteomes" id="UP000037939">
    <property type="component" value="Unassembled WGS sequence"/>
</dbReference>
<protein>
    <recommendedName>
        <fullName evidence="4">Quinol:cytochrome c oxidoreductase quinone-binding subunit 2</fullName>
    </recommendedName>
</protein>
<feature type="transmembrane region" description="Helical" evidence="1">
    <location>
        <begin position="141"/>
        <end position="161"/>
    </location>
</feature>
<gene>
    <name evidence="2" type="ORF">WG78_18200</name>
</gene>
<feature type="transmembrane region" description="Helical" evidence="1">
    <location>
        <begin position="278"/>
        <end position="295"/>
    </location>
</feature>
<keyword evidence="1" id="KW-0812">Transmembrane</keyword>
<reference evidence="2 3" key="1">
    <citation type="submission" date="2015-07" db="EMBL/GenBank/DDBJ databases">
        <title>Draft genome sequence of the Amantichitinum ursilacus IGB-41, a new chitin-degrading bacterium.</title>
        <authorList>
            <person name="Kirstahler P."/>
            <person name="Guenther M."/>
            <person name="Grumaz C."/>
            <person name="Rupp S."/>
            <person name="Zibek S."/>
            <person name="Sohn K."/>
        </authorList>
    </citation>
    <scope>NUCLEOTIDE SEQUENCE [LARGE SCALE GENOMIC DNA]</scope>
    <source>
        <strain evidence="2 3">IGB-41</strain>
    </source>
</reference>
<feature type="transmembrane region" description="Helical" evidence="1">
    <location>
        <begin position="247"/>
        <end position="266"/>
    </location>
</feature>
<sequence>MKSPLWSLAVLLALAVLLFALDAHGFWLAWLVAWWLALGVSLGCLANLCLHDLTGGDWGWPLRPVWQAGVAQLGWIALAGLPLWWAVPDIFAWASPGSSPELARAHWWLNVGFFRARLLFDLLLWCLLGQWQRRTTGRARAGLILLLYGLSITAASFDWIASLQIQWYSTGLGLLVAIGQMLAGMAWAVTMAGGGSARLGRDHGNLLLMYTMSWAYLAFTQFLIIWAENLPDEISWYVPRLQWPWQGLAWLLLLGHFALPFALLLSRAFKQRIAALRALAGWLLLMHALDVLWLIWPSAQPQGQRLWMPLVLLLPMLTLWLTLALRRWPAREVTV</sequence>
<keyword evidence="3" id="KW-1185">Reference proteome</keyword>
<feature type="transmembrane region" description="Helical" evidence="1">
    <location>
        <begin position="206"/>
        <end position="227"/>
    </location>
</feature>
<organism evidence="2 3">
    <name type="scientific">Amantichitinum ursilacus</name>
    <dbReference type="NCBI Taxonomy" id="857265"/>
    <lineage>
        <taxon>Bacteria</taxon>
        <taxon>Pseudomonadati</taxon>
        <taxon>Pseudomonadota</taxon>
        <taxon>Betaproteobacteria</taxon>
        <taxon>Neisseriales</taxon>
        <taxon>Chitinibacteraceae</taxon>
        <taxon>Amantichitinum</taxon>
    </lineage>
</organism>
<feature type="transmembrane region" description="Helical" evidence="1">
    <location>
        <begin position="65"/>
        <end position="87"/>
    </location>
</feature>
<dbReference type="RefSeq" id="WP_053939232.1">
    <property type="nucleotide sequence ID" value="NZ_LAQT01000031.1"/>
</dbReference>
<dbReference type="EMBL" id="LAQT01000031">
    <property type="protein sequence ID" value="KPC50163.1"/>
    <property type="molecule type" value="Genomic_DNA"/>
</dbReference>
<dbReference type="STRING" id="857265.WG78_18200"/>
<dbReference type="PANTHER" id="PTHR43044:SF1">
    <property type="entry name" value="QUINOL:CYTOCHROME C OXIDOREDUCTASE QUINONE-BINDING SUBUNIT 2"/>
    <property type="match status" value="1"/>
</dbReference>
<name>A0A0N0GLJ8_9NEIS</name>